<evidence type="ECO:0000313" key="9">
    <source>
        <dbReference type="EMBL" id="CAF1493435.1"/>
    </source>
</evidence>
<organism evidence="8 11">
    <name type="scientific">Adineta steineri</name>
    <dbReference type="NCBI Taxonomy" id="433720"/>
    <lineage>
        <taxon>Eukaryota</taxon>
        <taxon>Metazoa</taxon>
        <taxon>Spiralia</taxon>
        <taxon>Gnathifera</taxon>
        <taxon>Rotifera</taxon>
        <taxon>Eurotatoria</taxon>
        <taxon>Bdelloidea</taxon>
        <taxon>Adinetida</taxon>
        <taxon>Adinetidae</taxon>
        <taxon>Adineta</taxon>
    </lineage>
</organism>
<dbReference type="EMBL" id="CAJNOM010000544">
    <property type="protein sequence ID" value="CAF1493435.1"/>
    <property type="molecule type" value="Genomic_DNA"/>
</dbReference>
<keyword evidence="4 6" id="KW-1133">Transmembrane helix</keyword>
<accession>A0A814PNS0</accession>
<feature type="transmembrane region" description="Helical" evidence="6">
    <location>
        <begin position="6"/>
        <end position="28"/>
    </location>
</feature>
<dbReference type="Pfam" id="PF00001">
    <property type="entry name" value="7tm_1"/>
    <property type="match status" value="1"/>
</dbReference>
<proteinExistence type="predicted"/>
<dbReference type="CDD" id="cd00637">
    <property type="entry name" value="7tm_classA_rhodopsin-like"/>
    <property type="match status" value="1"/>
</dbReference>
<dbReference type="OrthoDB" id="10013944at2759"/>
<evidence type="ECO:0000313" key="8">
    <source>
        <dbReference type="EMBL" id="CAF1108629.1"/>
    </source>
</evidence>
<reference evidence="8" key="1">
    <citation type="submission" date="2021-02" db="EMBL/GenBank/DDBJ databases">
        <authorList>
            <person name="Nowell W R."/>
        </authorList>
    </citation>
    <scope>NUCLEOTIDE SEQUENCE</scope>
</reference>
<feature type="transmembrane region" description="Helical" evidence="6">
    <location>
        <begin position="157"/>
        <end position="180"/>
    </location>
</feature>
<protein>
    <recommendedName>
        <fullName evidence="7">G-protein coupled receptors family 1 profile domain-containing protein</fullName>
    </recommendedName>
</protein>
<dbReference type="GO" id="GO:0005886">
    <property type="term" value="C:plasma membrane"/>
    <property type="evidence" value="ECO:0007669"/>
    <property type="project" value="UniProtKB-SubCell"/>
</dbReference>
<evidence type="ECO:0000256" key="4">
    <source>
        <dbReference type="ARBA" id="ARBA00022989"/>
    </source>
</evidence>
<feature type="transmembrane region" description="Helical" evidence="6">
    <location>
        <begin position="120"/>
        <end position="137"/>
    </location>
</feature>
<dbReference type="AlphaFoldDB" id="A0A814PNS0"/>
<dbReference type="GO" id="GO:0004930">
    <property type="term" value="F:G protein-coupled receptor activity"/>
    <property type="evidence" value="ECO:0007669"/>
    <property type="project" value="InterPro"/>
</dbReference>
<feature type="transmembrane region" description="Helical" evidence="6">
    <location>
        <begin position="213"/>
        <end position="236"/>
    </location>
</feature>
<keyword evidence="10" id="KW-1185">Reference proteome</keyword>
<name>A0A814PNS0_9BILA</name>
<dbReference type="Proteomes" id="UP000663832">
    <property type="component" value="Unassembled WGS sequence"/>
</dbReference>
<evidence type="ECO:0000256" key="5">
    <source>
        <dbReference type="ARBA" id="ARBA00023136"/>
    </source>
</evidence>
<sequence length="281" mass="32739">MDIDFGIFSVVHIIILSANIIFALIYMIPIIFIRRFHQHNNILTLNVCLASICCCLSWLPFRALPFMEYPLDFIQSTGIYLYITQTIFTIQVPFSFVATSIHRYCSIVYHTKSFFRTKRWIILCIGCQWLLAFILIMPNLVCIKLPCGRSLWLSISYFVGTIIVSSMMCLIINALIYHYVRSSSRRIQPQAISGHIQQTKISRRDMFLLRHMILMFCVFVGGWAPVFIMPIISYYIPVRPIVSSSITVICEVALLIDIIDLFLYNHELTKYLKYLCLQCFH</sequence>
<keyword evidence="2" id="KW-1003">Cell membrane</keyword>
<dbReference type="PANTHER" id="PTHR22750">
    <property type="entry name" value="G-PROTEIN COUPLED RECEPTOR"/>
    <property type="match status" value="1"/>
</dbReference>
<keyword evidence="3 6" id="KW-0812">Transmembrane</keyword>
<dbReference type="SUPFAM" id="SSF81321">
    <property type="entry name" value="Family A G protein-coupled receptor-like"/>
    <property type="match status" value="1"/>
</dbReference>
<evidence type="ECO:0000256" key="3">
    <source>
        <dbReference type="ARBA" id="ARBA00022692"/>
    </source>
</evidence>
<evidence type="ECO:0000313" key="10">
    <source>
        <dbReference type="Proteomes" id="UP000663832"/>
    </source>
</evidence>
<dbReference type="PROSITE" id="PS50262">
    <property type="entry name" value="G_PROTEIN_RECEP_F1_2"/>
    <property type="match status" value="1"/>
</dbReference>
<feature type="domain" description="G-protein coupled receptors family 1 profile" evidence="7">
    <location>
        <begin position="18"/>
        <end position="264"/>
    </location>
</feature>
<dbReference type="Gene3D" id="1.20.1070.10">
    <property type="entry name" value="Rhodopsin 7-helix transmembrane proteins"/>
    <property type="match status" value="1"/>
</dbReference>
<feature type="transmembrane region" description="Helical" evidence="6">
    <location>
        <begin position="40"/>
        <end position="59"/>
    </location>
</feature>
<gene>
    <name evidence="8" type="ORF">BJG266_LOCUS21765</name>
    <name evidence="9" type="ORF">QVE165_LOCUS43028</name>
</gene>
<dbReference type="Proteomes" id="UP000663877">
    <property type="component" value="Unassembled WGS sequence"/>
</dbReference>
<evidence type="ECO:0000259" key="7">
    <source>
        <dbReference type="PROSITE" id="PS50262"/>
    </source>
</evidence>
<evidence type="ECO:0000256" key="1">
    <source>
        <dbReference type="ARBA" id="ARBA00004651"/>
    </source>
</evidence>
<evidence type="ECO:0000256" key="6">
    <source>
        <dbReference type="SAM" id="Phobius"/>
    </source>
</evidence>
<dbReference type="InterPro" id="IPR000276">
    <property type="entry name" value="GPCR_Rhodpsn"/>
</dbReference>
<keyword evidence="5 6" id="KW-0472">Membrane</keyword>
<evidence type="ECO:0000313" key="11">
    <source>
        <dbReference type="Proteomes" id="UP000663877"/>
    </source>
</evidence>
<comment type="caution">
    <text evidence="8">The sequence shown here is derived from an EMBL/GenBank/DDBJ whole genome shotgun (WGS) entry which is preliminary data.</text>
</comment>
<evidence type="ECO:0000256" key="2">
    <source>
        <dbReference type="ARBA" id="ARBA00022475"/>
    </source>
</evidence>
<dbReference type="EMBL" id="CAJNOI010000132">
    <property type="protein sequence ID" value="CAF1108629.1"/>
    <property type="molecule type" value="Genomic_DNA"/>
</dbReference>
<feature type="transmembrane region" description="Helical" evidence="6">
    <location>
        <begin position="242"/>
        <end position="264"/>
    </location>
</feature>
<comment type="subcellular location">
    <subcellularLocation>
        <location evidence="1">Cell membrane</location>
        <topology evidence="1">Multi-pass membrane protein</topology>
    </subcellularLocation>
</comment>
<feature type="transmembrane region" description="Helical" evidence="6">
    <location>
        <begin position="79"/>
        <end position="99"/>
    </location>
</feature>
<dbReference type="InterPro" id="IPR017452">
    <property type="entry name" value="GPCR_Rhodpsn_7TM"/>
</dbReference>